<evidence type="ECO:0000313" key="2">
    <source>
        <dbReference type="Proteomes" id="UP000033358"/>
    </source>
</evidence>
<comment type="caution">
    <text evidence="1">The sequence shown here is derived from an EMBL/GenBank/DDBJ whole genome shotgun (WGS) entry which is preliminary data.</text>
</comment>
<dbReference type="AlphaFoldDB" id="A0A0F5MQM6"/>
<name>A0A0F5MQM6_9RICK</name>
<reference evidence="1 2" key="1">
    <citation type="submission" date="2015-02" db="EMBL/GenBank/DDBJ databases">
        <title>Single cell genomics of a rare environmental alphaproteobacterium provides unique insights into Rickettsiaceae evolution.</title>
        <authorList>
            <person name="Martijn J."/>
            <person name="Schulz F."/>
            <person name="Zaremba-Niedzwiedzka K."/>
            <person name="Viklund J."/>
            <person name="Stepanauskas R."/>
            <person name="Andersson S.G.E."/>
            <person name="Horn M."/>
            <person name="Guy L."/>
            <person name="Ettema T.J.G."/>
        </authorList>
    </citation>
    <scope>NUCLEOTIDE SEQUENCE [LARGE SCALE GENOMIC DNA]</scope>
    <source>
        <strain evidence="1 2">SCGC AAA041-L04</strain>
    </source>
</reference>
<keyword evidence="2" id="KW-1185">Reference proteome</keyword>
<dbReference type="EMBL" id="JYHA01000089">
    <property type="protein sequence ID" value="KKB96342.1"/>
    <property type="molecule type" value="Genomic_DNA"/>
</dbReference>
<protein>
    <submittedName>
        <fullName evidence="1">Uncharacterized protein</fullName>
    </submittedName>
</protein>
<gene>
    <name evidence="1" type="ORF">SZ25_00580</name>
</gene>
<proteinExistence type="predicted"/>
<dbReference type="Proteomes" id="UP000033358">
    <property type="component" value="Unassembled WGS sequence"/>
</dbReference>
<sequence>MIYTSIRFNNDKVIFDRKEFIELLRFLIKQHNIIEYYLLEENGSYLMVDDTGQIFIFQVYDDNIVDYLSDIALEEGLSKSIVTDLKNRNKILFYFDMDNKELPDTKYWKNYLKSPQIIEIDHKKYYYYFEKYSLPISKSIIFNKFINDQI</sequence>
<organism evidence="1 2">
    <name type="scientific">Candidatus Arcanibacter lacustris</name>
    <dbReference type="NCBI Taxonomy" id="1607817"/>
    <lineage>
        <taxon>Bacteria</taxon>
        <taxon>Pseudomonadati</taxon>
        <taxon>Pseudomonadota</taxon>
        <taxon>Alphaproteobacteria</taxon>
        <taxon>Rickettsiales</taxon>
        <taxon>Candidatus Arcanibacter</taxon>
    </lineage>
</organism>
<evidence type="ECO:0000313" key="1">
    <source>
        <dbReference type="EMBL" id="KKB96342.1"/>
    </source>
</evidence>
<accession>A0A0F5MQM6</accession>